<evidence type="ECO:0000259" key="1">
    <source>
        <dbReference type="Pfam" id="PF24837"/>
    </source>
</evidence>
<organism evidence="2 3">
    <name type="scientific">Corynebacterium hindlerae</name>
    <dbReference type="NCBI Taxonomy" id="699041"/>
    <lineage>
        <taxon>Bacteria</taxon>
        <taxon>Bacillati</taxon>
        <taxon>Actinomycetota</taxon>
        <taxon>Actinomycetes</taxon>
        <taxon>Mycobacteriales</taxon>
        <taxon>Corynebacteriaceae</taxon>
        <taxon>Corynebacterium</taxon>
    </lineage>
</organism>
<gene>
    <name evidence="2" type="ORF">HW450_04895</name>
</gene>
<name>A0A7G5FIL5_9CORY</name>
<dbReference type="Pfam" id="PF24837">
    <property type="entry name" value="AMIN-like"/>
    <property type="match status" value="1"/>
</dbReference>
<keyword evidence="3" id="KW-1185">Reference proteome</keyword>
<sequence length="139" mass="14985">MKTHAMEAPAKLVPVAMRAGTHKSFDRVVVEFTGEGTPGWHVDYIPTPQQQASGQDLPVSGDSFLNVNIDGTTYPFEIGVPEQELTPVKGAGPAVNEVVSGGTFEGRSQFIIGLNGAPRPYSVSFLEDPKRLVIDFEQN</sequence>
<feature type="domain" description="AMIN-like" evidence="1">
    <location>
        <begin position="15"/>
        <end position="137"/>
    </location>
</feature>
<evidence type="ECO:0000313" key="2">
    <source>
        <dbReference type="EMBL" id="QMV86456.1"/>
    </source>
</evidence>
<protein>
    <recommendedName>
        <fullName evidence="1">AMIN-like domain-containing protein</fullName>
    </recommendedName>
</protein>
<dbReference type="EMBL" id="CP059833">
    <property type="protein sequence ID" value="QMV86456.1"/>
    <property type="molecule type" value="Genomic_DNA"/>
</dbReference>
<dbReference type="InterPro" id="IPR056303">
    <property type="entry name" value="AMIN-like"/>
</dbReference>
<accession>A0A7G5FIL5</accession>
<dbReference type="Proteomes" id="UP000515570">
    <property type="component" value="Chromosome"/>
</dbReference>
<dbReference type="AlphaFoldDB" id="A0A7G5FIL5"/>
<evidence type="ECO:0000313" key="3">
    <source>
        <dbReference type="Proteomes" id="UP000515570"/>
    </source>
</evidence>
<proteinExistence type="predicted"/>
<reference evidence="2 3" key="1">
    <citation type="submission" date="2020-07" db="EMBL/GenBank/DDBJ databases">
        <title>non toxigenic Corynebacterium sp. nov from a clinical source.</title>
        <authorList>
            <person name="Bernier A.-M."/>
            <person name="Bernard K."/>
        </authorList>
    </citation>
    <scope>NUCLEOTIDE SEQUENCE [LARGE SCALE GENOMIC DNA]</scope>
    <source>
        <strain evidence="3">NML 93-0612</strain>
    </source>
</reference>